<keyword evidence="11" id="KW-0460">Magnesium</keyword>
<evidence type="ECO:0000256" key="11">
    <source>
        <dbReference type="HAMAP-Rule" id="MF_00109"/>
    </source>
</evidence>
<dbReference type="PANTHER" id="PTHR21087">
    <property type="entry name" value="SHIKIMATE KINASE"/>
    <property type="match status" value="1"/>
</dbReference>
<reference evidence="12 13" key="1">
    <citation type="submission" date="2021-03" db="EMBL/GenBank/DDBJ databases">
        <title>Genomic Encyclopedia of Type Strains, Phase IV (KMG-IV): sequencing the most valuable type-strain genomes for metagenomic binning, comparative biology and taxonomic classification.</title>
        <authorList>
            <person name="Goeker M."/>
        </authorList>
    </citation>
    <scope>NUCLEOTIDE SEQUENCE [LARGE SCALE GENOMIC DNA]</scope>
    <source>
        <strain evidence="12 13">DSM 21085</strain>
    </source>
</reference>
<feature type="binding site" evidence="11">
    <location>
        <position position="78"/>
    </location>
    <ligand>
        <name>substrate</name>
    </ligand>
</feature>
<evidence type="ECO:0000256" key="2">
    <source>
        <dbReference type="ARBA" id="ARBA00006997"/>
    </source>
</evidence>
<feature type="binding site" evidence="11">
    <location>
        <position position="116"/>
    </location>
    <ligand>
        <name>ATP</name>
        <dbReference type="ChEBI" id="CHEBI:30616"/>
    </ligand>
</feature>
<evidence type="ECO:0000313" key="13">
    <source>
        <dbReference type="Proteomes" id="UP001519328"/>
    </source>
</evidence>
<name>A0ABS4HHG9_9BACI</name>
<evidence type="ECO:0000256" key="1">
    <source>
        <dbReference type="ARBA" id="ARBA00004842"/>
    </source>
</evidence>
<keyword evidence="4 11" id="KW-0028">Amino-acid biosynthesis</keyword>
<evidence type="ECO:0000256" key="6">
    <source>
        <dbReference type="ARBA" id="ARBA00022741"/>
    </source>
</evidence>
<keyword evidence="5 11" id="KW-0808">Transferase</keyword>
<evidence type="ECO:0000256" key="8">
    <source>
        <dbReference type="ARBA" id="ARBA00022840"/>
    </source>
</evidence>
<evidence type="ECO:0000256" key="4">
    <source>
        <dbReference type="ARBA" id="ARBA00022605"/>
    </source>
</evidence>
<dbReference type="InterPro" id="IPR027417">
    <property type="entry name" value="P-loop_NTPase"/>
</dbReference>
<keyword evidence="11" id="KW-0963">Cytoplasm</keyword>
<feature type="binding site" evidence="11">
    <location>
        <position position="133"/>
    </location>
    <ligand>
        <name>substrate</name>
    </ligand>
</feature>
<dbReference type="Proteomes" id="UP001519328">
    <property type="component" value="Unassembled WGS sequence"/>
</dbReference>
<dbReference type="GO" id="GO:0004765">
    <property type="term" value="F:shikimate kinase activity"/>
    <property type="evidence" value="ECO:0007669"/>
    <property type="project" value="UniProtKB-EC"/>
</dbReference>
<dbReference type="PANTHER" id="PTHR21087:SF16">
    <property type="entry name" value="SHIKIMATE KINASE 1, CHLOROPLASTIC"/>
    <property type="match status" value="1"/>
</dbReference>
<proteinExistence type="inferred from homology"/>
<feature type="binding site" evidence="11">
    <location>
        <position position="57"/>
    </location>
    <ligand>
        <name>substrate</name>
    </ligand>
</feature>
<comment type="function">
    <text evidence="11">Catalyzes the specific phosphorylation of the 3-hydroxyl group of shikimic acid using ATP as a cosubstrate.</text>
</comment>
<keyword evidence="6 11" id="KW-0547">Nucleotide-binding</keyword>
<dbReference type="InterPro" id="IPR000623">
    <property type="entry name" value="Shikimate_kinase/TSH1"/>
</dbReference>
<comment type="caution">
    <text evidence="11">Lacks conserved residue(s) required for the propagation of feature annotation.</text>
</comment>
<evidence type="ECO:0000256" key="3">
    <source>
        <dbReference type="ARBA" id="ARBA00012154"/>
    </source>
</evidence>
<dbReference type="InterPro" id="IPR031322">
    <property type="entry name" value="Shikimate/glucono_kinase"/>
</dbReference>
<dbReference type="HAMAP" id="MF_00109">
    <property type="entry name" value="Shikimate_kinase"/>
    <property type="match status" value="1"/>
</dbReference>
<dbReference type="SUPFAM" id="SSF52540">
    <property type="entry name" value="P-loop containing nucleoside triphosphate hydrolases"/>
    <property type="match status" value="1"/>
</dbReference>
<keyword evidence="11" id="KW-0479">Metal-binding</keyword>
<dbReference type="EMBL" id="JAGGKK010000021">
    <property type="protein sequence ID" value="MBP1950362.1"/>
    <property type="molecule type" value="Genomic_DNA"/>
</dbReference>
<sequence>MKTLYLIGFMGSGKSTIGEMLSSLLHVPHIDTDNMVEEVYEQTIAEIFQNNGEGTFRMYESEVLKNTPVQNHIISTGGGIVERDENVLFMKENGVVVYLETSFDEIAERLEYDQTRPLWSKNVQEKKDLFIRRQKLYEKNTDILVHTDNKSAIEITEEIKALLK</sequence>
<comment type="subcellular location">
    <subcellularLocation>
        <location evidence="11">Cytoplasm</location>
    </subcellularLocation>
</comment>
<comment type="caution">
    <text evidence="12">The sequence shown here is derived from an EMBL/GenBank/DDBJ whole genome shotgun (WGS) entry which is preliminary data.</text>
</comment>
<comment type="cofactor">
    <cofactor evidence="11">
        <name>Mg(2+)</name>
        <dbReference type="ChEBI" id="CHEBI:18420"/>
    </cofactor>
    <text evidence="11">Binds 1 Mg(2+) ion per subunit.</text>
</comment>
<evidence type="ECO:0000256" key="5">
    <source>
        <dbReference type="ARBA" id="ARBA00022679"/>
    </source>
</evidence>
<evidence type="ECO:0000256" key="7">
    <source>
        <dbReference type="ARBA" id="ARBA00022777"/>
    </source>
</evidence>
<dbReference type="PROSITE" id="PS01128">
    <property type="entry name" value="SHIKIMATE_KINASE"/>
    <property type="match status" value="1"/>
</dbReference>
<comment type="pathway">
    <text evidence="1 11">Metabolic intermediate biosynthesis; chorismate biosynthesis; chorismate from D-erythrose 4-phosphate and phosphoenolpyruvate: step 5/7.</text>
</comment>
<dbReference type="Pfam" id="PF01202">
    <property type="entry name" value="SKI"/>
    <property type="match status" value="1"/>
</dbReference>
<dbReference type="RefSeq" id="WP_209481853.1">
    <property type="nucleotide sequence ID" value="NZ_JAGGKK010000021.1"/>
</dbReference>
<dbReference type="PRINTS" id="PR01100">
    <property type="entry name" value="SHIKIMTKNASE"/>
</dbReference>
<keyword evidence="7 11" id="KW-0418">Kinase</keyword>
<accession>A0ABS4HHG9</accession>
<feature type="binding site" evidence="11">
    <location>
        <position position="15"/>
    </location>
    <ligand>
        <name>Mg(2+)</name>
        <dbReference type="ChEBI" id="CHEBI:18420"/>
    </ligand>
</feature>
<dbReference type="Gene3D" id="3.40.50.300">
    <property type="entry name" value="P-loop containing nucleotide triphosphate hydrolases"/>
    <property type="match status" value="1"/>
</dbReference>
<comment type="catalytic activity">
    <reaction evidence="10 11">
        <text>shikimate + ATP = 3-phosphoshikimate + ADP + H(+)</text>
        <dbReference type="Rhea" id="RHEA:13121"/>
        <dbReference type="ChEBI" id="CHEBI:15378"/>
        <dbReference type="ChEBI" id="CHEBI:30616"/>
        <dbReference type="ChEBI" id="CHEBI:36208"/>
        <dbReference type="ChEBI" id="CHEBI:145989"/>
        <dbReference type="ChEBI" id="CHEBI:456216"/>
        <dbReference type="EC" id="2.7.1.71"/>
    </reaction>
</comment>
<evidence type="ECO:0000256" key="9">
    <source>
        <dbReference type="ARBA" id="ARBA00023141"/>
    </source>
</evidence>
<keyword evidence="9 11" id="KW-0057">Aromatic amino acid biosynthesis</keyword>
<evidence type="ECO:0000313" key="12">
    <source>
        <dbReference type="EMBL" id="MBP1950362.1"/>
    </source>
</evidence>
<organism evidence="12 13">
    <name type="scientific">Virgibacillus litoralis</name>
    <dbReference type="NCBI Taxonomy" id="578221"/>
    <lineage>
        <taxon>Bacteria</taxon>
        <taxon>Bacillati</taxon>
        <taxon>Bacillota</taxon>
        <taxon>Bacilli</taxon>
        <taxon>Bacillales</taxon>
        <taxon>Bacillaceae</taxon>
        <taxon>Virgibacillus</taxon>
    </lineage>
</organism>
<keyword evidence="8 11" id="KW-0067">ATP-binding</keyword>
<feature type="binding site" evidence="11">
    <location>
        <position position="33"/>
    </location>
    <ligand>
        <name>substrate</name>
    </ligand>
</feature>
<dbReference type="CDD" id="cd00464">
    <property type="entry name" value="SK"/>
    <property type="match status" value="1"/>
</dbReference>
<feature type="binding site" evidence="11">
    <location>
        <begin position="11"/>
        <end position="16"/>
    </location>
    <ligand>
        <name>ATP</name>
        <dbReference type="ChEBI" id="CHEBI:30616"/>
    </ligand>
</feature>
<comment type="similarity">
    <text evidence="2 11">Belongs to the shikimate kinase family.</text>
</comment>
<dbReference type="InterPro" id="IPR023000">
    <property type="entry name" value="Shikimate_kinase_CS"/>
</dbReference>
<dbReference type="EC" id="2.7.1.71" evidence="3 11"/>
<keyword evidence="13" id="KW-1185">Reference proteome</keyword>
<evidence type="ECO:0000256" key="10">
    <source>
        <dbReference type="ARBA" id="ARBA00048567"/>
    </source>
</evidence>
<comment type="subunit">
    <text evidence="11">Monomer.</text>
</comment>
<protein>
    <recommendedName>
        <fullName evidence="3 11">Shikimate kinase</fullName>
        <shortName evidence="11">SK</shortName>
        <ecNumber evidence="3 11">2.7.1.71</ecNumber>
    </recommendedName>
</protein>
<gene>
    <name evidence="11" type="primary">aroK</name>
    <name evidence="12" type="ORF">J2Z82_003319</name>
</gene>